<dbReference type="RefSeq" id="WP_182213616.1">
    <property type="nucleotide sequence ID" value="NZ_JACEZS010000001.1"/>
</dbReference>
<organism evidence="1 2">
    <name type="scientific">Rugamonas fusca</name>
    <dbReference type="NCBI Taxonomy" id="2758568"/>
    <lineage>
        <taxon>Bacteria</taxon>
        <taxon>Pseudomonadati</taxon>
        <taxon>Pseudomonadota</taxon>
        <taxon>Betaproteobacteria</taxon>
        <taxon>Burkholderiales</taxon>
        <taxon>Oxalobacteraceae</taxon>
        <taxon>Telluria group</taxon>
        <taxon>Rugamonas</taxon>
    </lineage>
</organism>
<protein>
    <recommendedName>
        <fullName evidence="3">HNH endonuclease</fullName>
    </recommendedName>
</protein>
<dbReference type="EMBL" id="JACEZS010000001">
    <property type="protein sequence ID" value="MBA5604240.1"/>
    <property type="molecule type" value="Genomic_DNA"/>
</dbReference>
<comment type="caution">
    <text evidence="1">The sequence shown here is derived from an EMBL/GenBank/DDBJ whole genome shotgun (WGS) entry which is preliminary data.</text>
</comment>
<evidence type="ECO:0000313" key="2">
    <source>
        <dbReference type="Proteomes" id="UP000566711"/>
    </source>
</evidence>
<dbReference type="Proteomes" id="UP000566711">
    <property type="component" value="Unassembled WGS sequence"/>
</dbReference>
<reference evidence="1 2" key="1">
    <citation type="submission" date="2020-07" db="EMBL/GenBank/DDBJ databases">
        <title>Novel species isolated from subtropical streams in China.</title>
        <authorList>
            <person name="Lu H."/>
        </authorList>
    </citation>
    <scope>NUCLEOTIDE SEQUENCE [LARGE SCALE GENOMIC DNA]</scope>
    <source>
        <strain evidence="1 2">FT3S</strain>
    </source>
</reference>
<evidence type="ECO:0008006" key="3">
    <source>
        <dbReference type="Google" id="ProtNLM"/>
    </source>
</evidence>
<evidence type="ECO:0000313" key="1">
    <source>
        <dbReference type="EMBL" id="MBA5604240.1"/>
    </source>
</evidence>
<gene>
    <name evidence="1" type="ORF">H3H36_02545</name>
</gene>
<name>A0A7W2EEK5_9BURK</name>
<sequence>MAEYAKRINGWAGFSGKKGKGFCVICGQFGELTRDHVPPQGCVQITSAVLSRLMMESQRKEQQHDTIYIQGGLKFQTLCATCNNELLGLRYDPELKHFVDQMRIGMQAVARNVVLPRIVRVEAALHLVARSVVGHILAAHSVADTQNWRQDIGASESLRQYFLHSDHSFPEDWRLYCWPYLSRKQVILRHASWMNIALTTGDKTVYGHLLKFLPFGFWLVHNQPMDFIINALDITPRSAPDTTREAVSFDLRHAPHHLYPENPSGHHIMLFANEHVCRRAGARSAQNWQIVCRHMPGTASPD</sequence>
<keyword evidence="2" id="KW-1185">Reference proteome</keyword>
<accession>A0A7W2EEK5</accession>
<dbReference type="AlphaFoldDB" id="A0A7W2EEK5"/>
<proteinExistence type="predicted"/>